<dbReference type="InterPro" id="IPR036390">
    <property type="entry name" value="WH_DNA-bd_sf"/>
</dbReference>
<keyword evidence="2" id="KW-0238">DNA-binding</keyword>
<comment type="caution">
    <text evidence="2">The sequence shown here is derived from an EMBL/GenBank/DDBJ whole genome shotgun (WGS) entry which is preliminary data.</text>
</comment>
<organism evidence="2 3">
    <name type="scientific">Sphingopyxis panaciterrulae</name>
    <dbReference type="NCBI Taxonomy" id="462372"/>
    <lineage>
        <taxon>Bacteria</taxon>
        <taxon>Pseudomonadati</taxon>
        <taxon>Pseudomonadota</taxon>
        <taxon>Alphaproteobacteria</taxon>
        <taxon>Sphingomonadales</taxon>
        <taxon>Sphingomonadaceae</taxon>
        <taxon>Sphingopyxis</taxon>
    </lineage>
</organism>
<evidence type="ECO:0000259" key="1">
    <source>
        <dbReference type="SMART" id="SM00347"/>
    </source>
</evidence>
<dbReference type="EMBL" id="JACIJH010000009">
    <property type="protein sequence ID" value="MBB5707375.1"/>
    <property type="molecule type" value="Genomic_DNA"/>
</dbReference>
<dbReference type="InterPro" id="IPR000835">
    <property type="entry name" value="HTH_MarR-typ"/>
</dbReference>
<proteinExistence type="predicted"/>
<evidence type="ECO:0000313" key="2">
    <source>
        <dbReference type="EMBL" id="MBB5707375.1"/>
    </source>
</evidence>
<feature type="domain" description="HTH marR-type" evidence="1">
    <location>
        <begin position="35"/>
        <end position="132"/>
    </location>
</feature>
<reference evidence="2 3" key="1">
    <citation type="submission" date="2020-08" db="EMBL/GenBank/DDBJ databases">
        <title>Genomic Encyclopedia of Type Strains, Phase IV (KMG-IV): sequencing the most valuable type-strain genomes for metagenomic binning, comparative biology and taxonomic classification.</title>
        <authorList>
            <person name="Goeker M."/>
        </authorList>
    </citation>
    <scope>NUCLEOTIDE SEQUENCE [LARGE SCALE GENOMIC DNA]</scope>
    <source>
        <strain evidence="2 3">DSM 27163</strain>
    </source>
</reference>
<dbReference type="InterPro" id="IPR036388">
    <property type="entry name" value="WH-like_DNA-bd_sf"/>
</dbReference>
<dbReference type="SMART" id="SM00347">
    <property type="entry name" value="HTH_MARR"/>
    <property type="match status" value="1"/>
</dbReference>
<protein>
    <submittedName>
        <fullName evidence="2">DNA-binding MarR family transcriptional regulator</fullName>
    </submittedName>
</protein>
<accession>A0A7W9B6W1</accession>
<keyword evidence="3" id="KW-1185">Reference proteome</keyword>
<dbReference type="GO" id="GO:0003700">
    <property type="term" value="F:DNA-binding transcription factor activity"/>
    <property type="evidence" value="ECO:0007669"/>
    <property type="project" value="InterPro"/>
</dbReference>
<gene>
    <name evidence="2" type="ORF">FHR21_002741</name>
</gene>
<dbReference type="Gene3D" id="1.10.10.10">
    <property type="entry name" value="Winged helix-like DNA-binding domain superfamily/Winged helix DNA-binding domain"/>
    <property type="match status" value="1"/>
</dbReference>
<sequence>MAVGDGNADDGGFDVEERRTRFCRLMLAERHIIARYLKQNDWNHAGFIMLLELYVATGPLSVSSLGYASGASLATAGRLAADLEIRHLITRSKDPHDARRTHITMAPRGYAAMRCIIDDCGAARGRLQPLEI</sequence>
<dbReference type="AlphaFoldDB" id="A0A7W9B6W1"/>
<dbReference type="SUPFAM" id="SSF46785">
    <property type="entry name" value="Winged helix' DNA-binding domain"/>
    <property type="match status" value="1"/>
</dbReference>
<dbReference type="GO" id="GO:0003677">
    <property type="term" value="F:DNA binding"/>
    <property type="evidence" value="ECO:0007669"/>
    <property type="project" value="UniProtKB-KW"/>
</dbReference>
<evidence type="ECO:0000313" key="3">
    <source>
        <dbReference type="Proteomes" id="UP000537161"/>
    </source>
</evidence>
<dbReference type="RefSeq" id="WP_184099170.1">
    <property type="nucleotide sequence ID" value="NZ_JACIJH010000009.1"/>
</dbReference>
<dbReference type="Pfam" id="PF01047">
    <property type="entry name" value="MarR"/>
    <property type="match status" value="1"/>
</dbReference>
<name>A0A7W9B6W1_9SPHN</name>
<dbReference type="Proteomes" id="UP000537161">
    <property type="component" value="Unassembled WGS sequence"/>
</dbReference>